<dbReference type="Pfam" id="PF01408">
    <property type="entry name" value="GFO_IDH_MocA"/>
    <property type="match status" value="1"/>
</dbReference>
<protein>
    <submittedName>
        <fullName evidence="6">Oxidoreductase, Gfo/Idh/MocA family</fullName>
    </submittedName>
</protein>
<proteinExistence type="inferred from homology"/>
<evidence type="ECO:0000259" key="5">
    <source>
        <dbReference type="Pfam" id="PF22725"/>
    </source>
</evidence>
<dbReference type="InterPro" id="IPR055170">
    <property type="entry name" value="GFO_IDH_MocA-like_dom"/>
</dbReference>
<evidence type="ECO:0000256" key="3">
    <source>
        <dbReference type="SAM" id="MobiDB-lite"/>
    </source>
</evidence>
<evidence type="ECO:0000313" key="6">
    <source>
        <dbReference type="EMBL" id="ACO32794.1"/>
    </source>
</evidence>
<accession>C1F502</accession>
<dbReference type="eggNOG" id="COG0673">
    <property type="taxonomic scope" value="Bacteria"/>
</dbReference>
<sequence>MGIKEALGLESGPKVRYAIVGLGDIAQEDMMPGVDHTGNSEITALVTSDATKAKQLGDRYGVSAVFSYEQFPDAIASGTFDAIYLSTPNWRHSEFILPALQAGIHVLTEKPLEVSVEKCNEILDAAASSNARLMVAYRLHFEPATLDTIDRIRDGEIGEVHLFSSTFAQRVDRDNHRVKHGSLAGPVFDMGPYPVNAARYIFEDEPTEVVSAVGTRHPQSGFPQDFDDTVAVTLRFPQDRLAQFNLSYYGNPSDSFIAVGTEGTIQLDPAYMFGQGLRQVATVGEKKNERTFKNTDHFGGELKYFSECILNGEIPEPDAEEGFADVRILEGIMKALETGTSVKLPPFRRSRRIDTERQRMTLGAVSTPELVHASNPGPGSEKKPKN</sequence>
<dbReference type="RefSeq" id="WP_015898136.1">
    <property type="nucleotide sequence ID" value="NC_012483.1"/>
</dbReference>
<dbReference type="KEGG" id="aca:ACP_3088"/>
<dbReference type="PANTHER" id="PTHR22604:SF105">
    <property type="entry name" value="TRANS-1,2-DIHYDROBENZENE-1,2-DIOL DEHYDROGENASE"/>
    <property type="match status" value="1"/>
</dbReference>
<dbReference type="Gene3D" id="3.40.50.720">
    <property type="entry name" value="NAD(P)-binding Rossmann-like Domain"/>
    <property type="match status" value="1"/>
</dbReference>
<dbReference type="PRINTS" id="PR01775">
    <property type="entry name" value="GLFROXRDTASE"/>
</dbReference>
<dbReference type="InterPro" id="IPR036291">
    <property type="entry name" value="NAD(P)-bd_dom_sf"/>
</dbReference>
<keyword evidence="7" id="KW-1185">Reference proteome</keyword>
<dbReference type="GO" id="GO:0016491">
    <property type="term" value="F:oxidoreductase activity"/>
    <property type="evidence" value="ECO:0007669"/>
    <property type="project" value="UniProtKB-KW"/>
</dbReference>
<dbReference type="EMBL" id="CP001472">
    <property type="protein sequence ID" value="ACO32794.1"/>
    <property type="molecule type" value="Genomic_DNA"/>
</dbReference>
<evidence type="ECO:0000256" key="2">
    <source>
        <dbReference type="ARBA" id="ARBA00023002"/>
    </source>
</evidence>
<dbReference type="PANTHER" id="PTHR22604">
    <property type="entry name" value="OXIDOREDUCTASES"/>
    <property type="match status" value="1"/>
</dbReference>
<reference evidence="6 7" key="1">
    <citation type="journal article" date="2009" name="Appl. Environ. Microbiol.">
        <title>Three genomes from the phylum Acidobacteria provide insight into the lifestyles of these microorganisms in soils.</title>
        <authorList>
            <person name="Ward N.L."/>
            <person name="Challacombe J.F."/>
            <person name="Janssen P.H."/>
            <person name="Henrissat B."/>
            <person name="Coutinho P.M."/>
            <person name="Wu M."/>
            <person name="Xie G."/>
            <person name="Haft D.H."/>
            <person name="Sait M."/>
            <person name="Badger J."/>
            <person name="Barabote R.D."/>
            <person name="Bradley B."/>
            <person name="Brettin T.S."/>
            <person name="Brinkac L.M."/>
            <person name="Bruce D."/>
            <person name="Creasy T."/>
            <person name="Daugherty S.C."/>
            <person name="Davidsen T.M."/>
            <person name="DeBoy R.T."/>
            <person name="Detter J.C."/>
            <person name="Dodson R.J."/>
            <person name="Durkin A.S."/>
            <person name="Ganapathy A."/>
            <person name="Gwinn-Giglio M."/>
            <person name="Han C.S."/>
            <person name="Khouri H."/>
            <person name="Kiss H."/>
            <person name="Kothari S.P."/>
            <person name="Madupu R."/>
            <person name="Nelson K.E."/>
            <person name="Nelson W.C."/>
            <person name="Paulsen I."/>
            <person name="Penn K."/>
            <person name="Ren Q."/>
            <person name="Rosovitz M.J."/>
            <person name="Selengut J.D."/>
            <person name="Shrivastava S."/>
            <person name="Sullivan S.A."/>
            <person name="Tapia R."/>
            <person name="Thompson L.S."/>
            <person name="Watkins K.L."/>
            <person name="Yang Q."/>
            <person name="Yu C."/>
            <person name="Zafar N."/>
            <person name="Zhou L."/>
            <person name="Kuske C.R."/>
        </authorList>
    </citation>
    <scope>NUCLEOTIDE SEQUENCE [LARGE SCALE GENOMIC DNA]</scope>
    <source>
        <strain evidence="7">ATCC 51196 / DSM 11244 / BCRC 80197 / JCM 7670 / NBRC 15755 / NCIMB 13165 / 161</strain>
    </source>
</reference>
<feature type="domain" description="Gfo/Idh/MocA-like oxidoreductase N-terminal" evidence="4">
    <location>
        <begin position="15"/>
        <end position="137"/>
    </location>
</feature>
<dbReference type="GO" id="GO:0000166">
    <property type="term" value="F:nucleotide binding"/>
    <property type="evidence" value="ECO:0007669"/>
    <property type="project" value="InterPro"/>
</dbReference>
<dbReference type="SUPFAM" id="SSF51735">
    <property type="entry name" value="NAD(P)-binding Rossmann-fold domains"/>
    <property type="match status" value="1"/>
</dbReference>
<dbReference type="InterPro" id="IPR008354">
    <property type="entry name" value="Glc-Fru_OxRdtase_bac"/>
</dbReference>
<dbReference type="OrthoDB" id="9815825at2"/>
<dbReference type="Gene3D" id="3.30.360.10">
    <property type="entry name" value="Dihydrodipicolinate Reductase, domain 2"/>
    <property type="match status" value="1"/>
</dbReference>
<dbReference type="AlphaFoldDB" id="C1F502"/>
<dbReference type="SUPFAM" id="SSF55347">
    <property type="entry name" value="Glyceraldehyde-3-phosphate dehydrogenase-like, C-terminal domain"/>
    <property type="match status" value="1"/>
</dbReference>
<keyword evidence="2" id="KW-0560">Oxidoreductase</keyword>
<feature type="domain" description="GFO/IDH/MocA-like oxidoreductase" evidence="5">
    <location>
        <begin position="151"/>
        <end position="265"/>
    </location>
</feature>
<comment type="similarity">
    <text evidence="1">Belongs to the Gfo/Idh/MocA family.</text>
</comment>
<evidence type="ECO:0000259" key="4">
    <source>
        <dbReference type="Pfam" id="PF01408"/>
    </source>
</evidence>
<name>C1F502_ACIC5</name>
<dbReference type="InParanoid" id="C1F502"/>
<feature type="region of interest" description="Disordered" evidence="3">
    <location>
        <begin position="355"/>
        <end position="386"/>
    </location>
</feature>
<dbReference type="HOGENOM" id="CLU_023194_1_3_0"/>
<dbReference type="STRING" id="240015.ACP_3088"/>
<gene>
    <name evidence="6" type="ordered locus">ACP_3088</name>
</gene>
<dbReference type="InterPro" id="IPR000683">
    <property type="entry name" value="Gfo/Idh/MocA-like_OxRdtase_N"/>
</dbReference>
<dbReference type="Proteomes" id="UP000002207">
    <property type="component" value="Chromosome"/>
</dbReference>
<evidence type="ECO:0000313" key="7">
    <source>
        <dbReference type="Proteomes" id="UP000002207"/>
    </source>
</evidence>
<dbReference type="InterPro" id="IPR050984">
    <property type="entry name" value="Gfo/Idh/MocA_domain"/>
</dbReference>
<evidence type="ECO:0000256" key="1">
    <source>
        <dbReference type="ARBA" id="ARBA00010928"/>
    </source>
</evidence>
<organism evidence="6 7">
    <name type="scientific">Acidobacterium capsulatum (strain ATCC 51196 / DSM 11244 / BCRC 80197 / JCM 7670 / NBRC 15755 / NCIMB 13165 / 161)</name>
    <dbReference type="NCBI Taxonomy" id="240015"/>
    <lineage>
        <taxon>Bacteria</taxon>
        <taxon>Pseudomonadati</taxon>
        <taxon>Acidobacteriota</taxon>
        <taxon>Terriglobia</taxon>
        <taxon>Terriglobales</taxon>
        <taxon>Acidobacteriaceae</taxon>
        <taxon>Acidobacterium</taxon>
    </lineage>
</organism>
<dbReference type="Pfam" id="PF22725">
    <property type="entry name" value="GFO_IDH_MocA_C3"/>
    <property type="match status" value="1"/>
</dbReference>
<dbReference type="FunCoup" id="C1F502">
    <property type="interactions" value="103"/>
</dbReference>